<reference evidence="2" key="1">
    <citation type="submission" date="2019-12" db="EMBL/GenBank/DDBJ databases">
        <title>Genome sequencing and annotation of Brassica cretica.</title>
        <authorList>
            <person name="Studholme D.J."/>
            <person name="Sarris P.F."/>
        </authorList>
    </citation>
    <scope>NUCLEOTIDE SEQUENCE</scope>
    <source>
        <strain evidence="2">PFS-001/15</strain>
        <tissue evidence="2">Leaf</tissue>
    </source>
</reference>
<organism evidence="2 3">
    <name type="scientific">Brassica cretica</name>
    <name type="common">Mustard</name>
    <dbReference type="NCBI Taxonomy" id="69181"/>
    <lineage>
        <taxon>Eukaryota</taxon>
        <taxon>Viridiplantae</taxon>
        <taxon>Streptophyta</taxon>
        <taxon>Embryophyta</taxon>
        <taxon>Tracheophyta</taxon>
        <taxon>Spermatophyta</taxon>
        <taxon>Magnoliopsida</taxon>
        <taxon>eudicotyledons</taxon>
        <taxon>Gunneridae</taxon>
        <taxon>Pentapetalae</taxon>
        <taxon>rosids</taxon>
        <taxon>malvids</taxon>
        <taxon>Brassicales</taxon>
        <taxon>Brassicaceae</taxon>
        <taxon>Brassiceae</taxon>
        <taxon>Brassica</taxon>
    </lineage>
</organism>
<evidence type="ECO:0008006" key="4">
    <source>
        <dbReference type="Google" id="ProtNLM"/>
    </source>
</evidence>
<accession>A0A8S9HS12</accession>
<proteinExistence type="predicted"/>
<feature type="transmembrane region" description="Helical" evidence="1">
    <location>
        <begin position="96"/>
        <end position="125"/>
    </location>
</feature>
<feature type="transmembrane region" description="Helical" evidence="1">
    <location>
        <begin position="29"/>
        <end position="48"/>
    </location>
</feature>
<evidence type="ECO:0000256" key="1">
    <source>
        <dbReference type="SAM" id="Phobius"/>
    </source>
</evidence>
<name>A0A8S9HS12_BRACR</name>
<comment type="caution">
    <text evidence="2">The sequence shown here is derived from an EMBL/GenBank/DDBJ whole genome shotgun (WGS) entry which is preliminary data.</text>
</comment>
<keyword evidence="1" id="KW-0812">Transmembrane</keyword>
<evidence type="ECO:0000313" key="2">
    <source>
        <dbReference type="EMBL" id="KAF2557768.1"/>
    </source>
</evidence>
<dbReference type="EMBL" id="QGKW02001940">
    <property type="protein sequence ID" value="KAF2557768.1"/>
    <property type="molecule type" value="Genomic_DNA"/>
</dbReference>
<keyword evidence="1" id="KW-1133">Transmembrane helix</keyword>
<dbReference type="Proteomes" id="UP000712281">
    <property type="component" value="Unassembled WGS sequence"/>
</dbReference>
<feature type="transmembrane region" description="Helical" evidence="1">
    <location>
        <begin position="68"/>
        <end position="89"/>
    </location>
</feature>
<keyword evidence="1" id="KW-0472">Membrane</keyword>
<dbReference type="AlphaFoldDB" id="A0A8S9HS12"/>
<protein>
    <recommendedName>
        <fullName evidence="4">Transmembrane protein</fullName>
    </recommendedName>
</protein>
<evidence type="ECO:0000313" key="3">
    <source>
        <dbReference type="Proteomes" id="UP000712281"/>
    </source>
</evidence>
<sequence length="172" mass="18562">MVKSATRTSSALAIGAPSGGLVRVDVRQAVDRCAANSLVFACMIFVWRRGREFGYDYDYIDTSLYPQPFIFCARVILMPGCCGFVLVGAPSSVMRFLVLVVFNFTSAFGFLGKILLCISSGQISWTSSGTALDESLLPLMPLVSSRYVGLGTLACLSPLFYNYSHSGGHLGE</sequence>
<gene>
    <name evidence="2" type="ORF">F2Q68_00015137</name>
</gene>